<dbReference type="AlphaFoldDB" id="A0A9J6CDN6"/>
<evidence type="ECO:0000313" key="8">
    <source>
        <dbReference type="Proteomes" id="UP001107558"/>
    </source>
</evidence>
<evidence type="ECO:0000256" key="5">
    <source>
        <dbReference type="SAM" id="SignalP"/>
    </source>
</evidence>
<organism evidence="7 8">
    <name type="scientific">Polypedilum vanderplanki</name>
    <name type="common">Sleeping chironomid midge</name>
    <dbReference type="NCBI Taxonomy" id="319348"/>
    <lineage>
        <taxon>Eukaryota</taxon>
        <taxon>Metazoa</taxon>
        <taxon>Ecdysozoa</taxon>
        <taxon>Arthropoda</taxon>
        <taxon>Hexapoda</taxon>
        <taxon>Insecta</taxon>
        <taxon>Pterygota</taxon>
        <taxon>Neoptera</taxon>
        <taxon>Endopterygota</taxon>
        <taxon>Diptera</taxon>
        <taxon>Nematocera</taxon>
        <taxon>Chironomoidea</taxon>
        <taxon>Chironomidae</taxon>
        <taxon>Chironominae</taxon>
        <taxon>Polypedilum</taxon>
        <taxon>Polypedilum</taxon>
    </lineage>
</organism>
<dbReference type="OrthoDB" id="7151184at2759"/>
<dbReference type="Gene3D" id="1.10.238.270">
    <property type="match status" value="1"/>
</dbReference>
<feature type="domain" description="OBP47-like" evidence="6">
    <location>
        <begin position="47"/>
        <end position="179"/>
    </location>
</feature>
<dbReference type="EMBL" id="JADBJN010000001">
    <property type="protein sequence ID" value="KAG5680212.1"/>
    <property type="molecule type" value="Genomic_DNA"/>
</dbReference>
<evidence type="ECO:0000259" key="6">
    <source>
        <dbReference type="Pfam" id="PF22651"/>
    </source>
</evidence>
<comment type="caution">
    <text evidence="7">The sequence shown here is derived from an EMBL/GenBank/DDBJ whole genome shotgun (WGS) entry which is preliminary data.</text>
</comment>
<accession>A0A9J6CDN6</accession>
<dbReference type="PANTHER" id="PTHR21066">
    <property type="entry name" value="ODORANT-BINDING PROTEIN 59A-RELATED"/>
    <property type="match status" value="1"/>
</dbReference>
<dbReference type="GO" id="GO:0005576">
    <property type="term" value="C:extracellular region"/>
    <property type="evidence" value="ECO:0007669"/>
    <property type="project" value="UniProtKB-SubCell"/>
</dbReference>
<dbReference type="InterPro" id="IPR052295">
    <property type="entry name" value="Odorant-binding_protein"/>
</dbReference>
<name>A0A9J6CDN6_POLVA</name>
<sequence>MKSFILIVALINFVSAGENFDPSKVPGCEKVKDIKGTSLKTCCETYPNLHDPDVMKECSSTCASAGSSHIEKKCCWTKCAMTAKKLIKDNGELDTEALNNYIMEKLEKSEAWTEPVKKSIDDCVKEAPDMLAKWKEKEPTVEKCDFALNMVMKHCVLRNLFFNCPSKTSSDKCTELEEFGKSCSLFPQVGGFAFKKQKKQKKKESDGDDEE</sequence>
<comment type="similarity">
    <text evidence="2">Belongs to the PBP/GOBP family.</text>
</comment>
<evidence type="ECO:0000256" key="3">
    <source>
        <dbReference type="ARBA" id="ARBA00022448"/>
    </source>
</evidence>
<evidence type="ECO:0000256" key="2">
    <source>
        <dbReference type="ARBA" id="ARBA00008098"/>
    </source>
</evidence>
<comment type="subcellular location">
    <subcellularLocation>
        <location evidence="1">Secreted</location>
    </subcellularLocation>
</comment>
<dbReference type="Proteomes" id="UP001107558">
    <property type="component" value="Chromosome 1"/>
</dbReference>
<keyword evidence="5" id="KW-0732">Signal</keyword>
<feature type="chain" id="PRO_5039933915" description="OBP47-like domain-containing protein" evidence="5">
    <location>
        <begin position="17"/>
        <end position="211"/>
    </location>
</feature>
<evidence type="ECO:0000256" key="1">
    <source>
        <dbReference type="ARBA" id="ARBA00004613"/>
    </source>
</evidence>
<dbReference type="PANTHER" id="PTHR21066:SF9">
    <property type="entry name" value="ODORANT-BINDING PROTEIN 59A"/>
    <property type="match status" value="1"/>
</dbReference>
<reference evidence="7" key="1">
    <citation type="submission" date="2021-03" db="EMBL/GenBank/DDBJ databases">
        <title>Chromosome level genome of the anhydrobiotic midge Polypedilum vanderplanki.</title>
        <authorList>
            <person name="Yoshida Y."/>
            <person name="Kikawada T."/>
            <person name="Gusev O."/>
        </authorList>
    </citation>
    <scope>NUCLEOTIDE SEQUENCE</scope>
    <source>
        <strain evidence="7">NIAS01</strain>
        <tissue evidence="7">Whole body or cell culture</tissue>
    </source>
</reference>
<dbReference type="Pfam" id="PF22651">
    <property type="entry name" value="OBP47_like"/>
    <property type="match status" value="1"/>
</dbReference>
<keyword evidence="8" id="KW-1185">Reference proteome</keyword>
<keyword evidence="3" id="KW-0813">Transport</keyword>
<dbReference type="InterPro" id="IPR054577">
    <property type="entry name" value="OBP47-like_dom"/>
</dbReference>
<feature type="signal peptide" evidence="5">
    <location>
        <begin position="1"/>
        <end position="16"/>
    </location>
</feature>
<protein>
    <recommendedName>
        <fullName evidence="6">OBP47-like domain-containing protein</fullName>
    </recommendedName>
</protein>
<keyword evidence="4" id="KW-0964">Secreted</keyword>
<gene>
    <name evidence="7" type="ORF">PVAND_009737</name>
</gene>
<proteinExistence type="inferred from homology"/>
<evidence type="ECO:0000313" key="7">
    <source>
        <dbReference type="EMBL" id="KAG5680212.1"/>
    </source>
</evidence>
<evidence type="ECO:0000256" key="4">
    <source>
        <dbReference type="ARBA" id="ARBA00022525"/>
    </source>
</evidence>